<reference evidence="1" key="2">
    <citation type="submission" date="2011-02" db="EMBL/GenBank/DDBJ databases">
        <authorList>
            <person name="MacLean D."/>
        </authorList>
    </citation>
    <scope>NUCLEOTIDE SEQUENCE</scope>
</reference>
<evidence type="ECO:0000313" key="1">
    <source>
        <dbReference type="EMBL" id="CCA18142.1"/>
    </source>
</evidence>
<dbReference type="EMBL" id="FR824091">
    <property type="protein sequence ID" value="CCA18142.1"/>
    <property type="molecule type" value="Genomic_DNA"/>
</dbReference>
<name>F0WAH1_9STRA</name>
<dbReference type="HOGENOM" id="CLU_786222_0_0_1"/>
<gene>
    <name evidence="1" type="primary">AlNc14C46G3697</name>
    <name evidence="1" type="ORF">ALNC14_042850</name>
</gene>
<reference evidence="1" key="1">
    <citation type="journal article" date="2011" name="PLoS Biol.">
        <title>Gene gain and loss during evolution of obligate parasitism in the white rust pathogen of Arabidopsis thaliana.</title>
        <authorList>
            <person name="Kemen E."/>
            <person name="Gardiner A."/>
            <person name="Schultz-Larsen T."/>
            <person name="Kemen A.C."/>
            <person name="Balmuth A.L."/>
            <person name="Robert-Seilaniantz A."/>
            <person name="Bailey K."/>
            <person name="Holub E."/>
            <person name="Studholme D.J."/>
            <person name="Maclean D."/>
            <person name="Jones J.D."/>
        </authorList>
    </citation>
    <scope>NUCLEOTIDE SEQUENCE</scope>
</reference>
<organism evidence="1">
    <name type="scientific">Albugo laibachii Nc14</name>
    <dbReference type="NCBI Taxonomy" id="890382"/>
    <lineage>
        <taxon>Eukaryota</taxon>
        <taxon>Sar</taxon>
        <taxon>Stramenopiles</taxon>
        <taxon>Oomycota</taxon>
        <taxon>Peronosporomycetes</taxon>
        <taxon>Albuginales</taxon>
        <taxon>Albuginaceae</taxon>
        <taxon>Albugo</taxon>
    </lineage>
</organism>
<sequence>MQRVQILQRDGILDGATNSLHTGGSIIESCASPTMLGPFTPPLSDFRKQKEDSSALCEKNIRTTLGSTRFSAKFLRAAVSIQKFVRSCLMKKGFLGKPALLRITKASDLLTYDRNGMESMYCNIRVMKKPSGPFMFQYTTHPSKTKSMPTWTNQFFIPMLSGRCLIVVTLILKTRKGQERFLGQTVFEMCPKWDRTSVYSDALGNWRYPTDQNILDTSFNVTGSIHLEIYPVFKDTIVHTGRFTMDQSALKSKVVEALSNWWFRPHDALVESSSMNTLRRATDVPSQYNRIVRWGVLTKSHLNIYEQGTAAAVMSFELDRIQVLKSKTSLNIFHRDPSKHIRDYNNSRSEMYPLRIFAKGRVNVFYMSSYEQLCDWTRTMLHYRKLIRNNTHT</sequence>
<proteinExistence type="predicted"/>
<accession>F0WAH1</accession>
<dbReference type="Gene3D" id="2.60.40.150">
    <property type="entry name" value="C2 domain"/>
    <property type="match status" value="1"/>
</dbReference>
<dbReference type="InterPro" id="IPR035892">
    <property type="entry name" value="C2_domain_sf"/>
</dbReference>
<protein>
    <submittedName>
        <fullName evidence="1">Uncharacterized protein AlNc14C46G3697</fullName>
    </submittedName>
</protein>
<dbReference type="AlphaFoldDB" id="F0WAH1"/>
<dbReference type="SUPFAM" id="SSF49562">
    <property type="entry name" value="C2 domain (Calcium/lipid-binding domain, CaLB)"/>
    <property type="match status" value="1"/>
</dbReference>